<dbReference type="RefSeq" id="WP_133432770.1">
    <property type="nucleotide sequence ID" value="NZ_SCWA01000026.1"/>
</dbReference>
<feature type="transmembrane region" description="Helical" evidence="6">
    <location>
        <begin position="241"/>
        <end position="260"/>
    </location>
</feature>
<dbReference type="Pfam" id="PF00535">
    <property type="entry name" value="Glycos_transf_2"/>
    <property type="match status" value="1"/>
</dbReference>
<dbReference type="InterPro" id="IPR029044">
    <property type="entry name" value="Nucleotide-diphossugar_trans"/>
</dbReference>
<dbReference type="OrthoDB" id="396512at2"/>
<comment type="similarity">
    <text evidence="1">Belongs to the glycosyltransferase 2 family.</text>
</comment>
<evidence type="ECO:0000256" key="1">
    <source>
        <dbReference type="ARBA" id="ARBA00006739"/>
    </source>
</evidence>
<dbReference type="PANTHER" id="PTHR43685:SF5">
    <property type="entry name" value="GLYCOSYLTRANSFERASE EPSE-RELATED"/>
    <property type="match status" value="1"/>
</dbReference>
<keyword evidence="9" id="KW-1185">Reference proteome</keyword>
<dbReference type="PANTHER" id="PTHR43685">
    <property type="entry name" value="GLYCOSYLTRANSFERASE"/>
    <property type="match status" value="1"/>
</dbReference>
<reference evidence="8 9" key="1">
    <citation type="submission" date="2019-01" db="EMBL/GenBank/DDBJ databases">
        <title>Draft genome sequences of the type strains of six Macrococcus species.</title>
        <authorList>
            <person name="Mazhar S."/>
            <person name="Altermann E."/>
            <person name="Hill C."/>
            <person name="Mcauliffe O."/>
        </authorList>
    </citation>
    <scope>NUCLEOTIDE SEQUENCE [LARGE SCALE GENOMIC DNA]</scope>
    <source>
        <strain evidence="8 9">CCM4811</strain>
    </source>
</reference>
<evidence type="ECO:0000313" key="8">
    <source>
        <dbReference type="EMBL" id="TDL93396.1"/>
    </source>
</evidence>
<name>A0A4R6BAU5_9STAP</name>
<dbReference type="InterPro" id="IPR001173">
    <property type="entry name" value="Glyco_trans_2-like"/>
</dbReference>
<dbReference type="SUPFAM" id="SSF53448">
    <property type="entry name" value="Nucleotide-diphospho-sugar transferases"/>
    <property type="match status" value="1"/>
</dbReference>
<keyword evidence="2" id="KW-0328">Glycosyltransferase</keyword>
<feature type="domain" description="Glycosyltransferase 2-like" evidence="7">
    <location>
        <begin position="5"/>
        <end position="160"/>
    </location>
</feature>
<evidence type="ECO:0000313" key="9">
    <source>
        <dbReference type="Proteomes" id="UP000295310"/>
    </source>
</evidence>
<dbReference type="CDD" id="cd00761">
    <property type="entry name" value="Glyco_tranf_GTA_type"/>
    <property type="match status" value="1"/>
</dbReference>
<keyword evidence="6" id="KW-0812">Transmembrane</keyword>
<evidence type="ECO:0000256" key="5">
    <source>
        <dbReference type="ARBA" id="ARBA00041596"/>
    </source>
</evidence>
<dbReference type="InterPro" id="IPR050834">
    <property type="entry name" value="Glycosyltransf_2"/>
</dbReference>
<dbReference type="Gene3D" id="3.90.550.10">
    <property type="entry name" value="Spore Coat Polysaccharide Biosynthesis Protein SpsA, Chain A"/>
    <property type="match status" value="1"/>
</dbReference>
<proteinExistence type="inferred from homology"/>
<comment type="caution">
    <text evidence="8">The sequence shown here is derived from an EMBL/GenBank/DDBJ whole genome shotgun (WGS) entry which is preliminary data.</text>
</comment>
<protein>
    <recommendedName>
        <fullName evidence="4">Putative glycosyltransferase TagX</fullName>
    </recommendedName>
    <alternativeName>
        <fullName evidence="5">Teichoic acid biosynthesis protein X</fullName>
    </alternativeName>
</protein>
<keyword evidence="6" id="KW-1133">Transmembrane helix</keyword>
<evidence type="ECO:0000259" key="7">
    <source>
        <dbReference type="Pfam" id="PF00535"/>
    </source>
</evidence>
<evidence type="ECO:0000256" key="3">
    <source>
        <dbReference type="ARBA" id="ARBA00022679"/>
    </source>
</evidence>
<gene>
    <name evidence="8" type="ORF">ERX27_10550</name>
</gene>
<evidence type="ECO:0000256" key="6">
    <source>
        <dbReference type="SAM" id="Phobius"/>
    </source>
</evidence>
<dbReference type="AlphaFoldDB" id="A0A4R6BAU5"/>
<dbReference type="GO" id="GO:0016757">
    <property type="term" value="F:glycosyltransferase activity"/>
    <property type="evidence" value="ECO:0007669"/>
    <property type="project" value="UniProtKB-KW"/>
</dbReference>
<organism evidence="8 9">
    <name type="scientific">Macrococcus brunensis</name>
    <dbReference type="NCBI Taxonomy" id="198483"/>
    <lineage>
        <taxon>Bacteria</taxon>
        <taxon>Bacillati</taxon>
        <taxon>Bacillota</taxon>
        <taxon>Bacilli</taxon>
        <taxon>Bacillales</taxon>
        <taxon>Staphylococcaceae</taxon>
        <taxon>Macrococcus</taxon>
    </lineage>
</organism>
<dbReference type="EMBL" id="SCWA01000026">
    <property type="protein sequence ID" value="TDL93396.1"/>
    <property type="molecule type" value="Genomic_DNA"/>
</dbReference>
<dbReference type="Proteomes" id="UP000295310">
    <property type="component" value="Unassembled WGS sequence"/>
</dbReference>
<accession>A0A4R6BAU5</accession>
<evidence type="ECO:0000256" key="2">
    <source>
        <dbReference type="ARBA" id="ARBA00022676"/>
    </source>
</evidence>
<keyword evidence="6" id="KW-0472">Membrane</keyword>
<sequence length="270" mass="31551">MCLVSVIIPTFNVEHDIIKCVESILNQSYKNVEIIIVDDASTDQTYQLVNQKYADHPQIKIFQNEINSKAAFTRNKAIEHAEGKYIAVQDADDYSDQSRLEKQIDFLETNPTYDFVGSNAYSYDEKGIWKKTHLLENPVLSDFYKGKFPFVHGSMMFKKSALAAVDNYRVAKETERGQDGDLLMRLYQSGFKGHNLTDALYYYQETIETVRKRNLKHRIKAVKNKFKYYSVKDLTTKDKIFIMRTLVIGFIPSKVWYQIMKFRARKTLKK</sequence>
<evidence type="ECO:0000256" key="4">
    <source>
        <dbReference type="ARBA" id="ARBA00040220"/>
    </source>
</evidence>
<keyword evidence="3 8" id="KW-0808">Transferase</keyword>